<dbReference type="SUPFAM" id="SSF53850">
    <property type="entry name" value="Periplasmic binding protein-like II"/>
    <property type="match status" value="1"/>
</dbReference>
<evidence type="ECO:0000256" key="2">
    <source>
        <dbReference type="ARBA" id="ARBA00023015"/>
    </source>
</evidence>
<evidence type="ECO:0000256" key="5">
    <source>
        <dbReference type="ARBA" id="ARBA00023163"/>
    </source>
</evidence>
<dbReference type="PRINTS" id="PR00039">
    <property type="entry name" value="HTHLYSR"/>
</dbReference>
<dbReference type="PROSITE" id="PS50931">
    <property type="entry name" value="HTH_LYSR"/>
    <property type="match status" value="1"/>
</dbReference>
<reference evidence="8" key="1">
    <citation type="journal article" date="2019" name="Int. J. Syst. Evol. Microbiol.">
        <title>The Global Catalogue of Microorganisms (GCM) 10K type strain sequencing project: providing services to taxonomists for standard genome sequencing and annotation.</title>
        <authorList>
            <consortium name="The Broad Institute Genomics Platform"/>
            <consortium name="The Broad Institute Genome Sequencing Center for Infectious Disease"/>
            <person name="Wu L."/>
            <person name="Ma J."/>
        </authorList>
    </citation>
    <scope>NUCLEOTIDE SEQUENCE [LARGE SCALE GENOMIC DNA]</scope>
    <source>
        <strain evidence="8">CCM 7855</strain>
    </source>
</reference>
<accession>A0ABQ1UIE5</accession>
<keyword evidence="5" id="KW-0804">Transcription</keyword>
<keyword evidence="4" id="KW-0010">Activator</keyword>
<dbReference type="Pfam" id="PF03466">
    <property type="entry name" value="LysR_substrate"/>
    <property type="match status" value="1"/>
</dbReference>
<keyword evidence="2" id="KW-0805">Transcription regulation</keyword>
<evidence type="ECO:0000256" key="1">
    <source>
        <dbReference type="ARBA" id="ARBA00009437"/>
    </source>
</evidence>
<name>A0ABQ1UIE5_9NOCA</name>
<protein>
    <submittedName>
        <fullName evidence="7">LysR family transcriptional regulator</fullName>
    </submittedName>
</protein>
<gene>
    <name evidence="7" type="ORF">GCM10007298_14830</name>
</gene>
<dbReference type="Gene3D" id="1.10.10.10">
    <property type="entry name" value="Winged helix-like DNA-binding domain superfamily/Winged helix DNA-binding domain"/>
    <property type="match status" value="1"/>
</dbReference>
<feature type="domain" description="HTH lysR-type" evidence="6">
    <location>
        <begin position="1"/>
        <end position="58"/>
    </location>
</feature>
<sequence length="294" mass="31083">MELRQLEYLIAVADEAGFTRAAERVHVTQSGISAQIRRLERELGVTLFDRGARSVRPTAAGEVAIDHARRVVDEVAVLARAVTLAGDVVQGRLDIGMITAFSGPPLFDALAAFHTAHPVVEIGVVEGRSADLVDQVRVGDLDVALVGVAEEPPTDLESRVLVRDRLMIGVAADHPLARRARVTVADICAHPLISLPVGNGIRAALDRVCTTHDVTADVTLEAGAPDAVAALASRGLGVALLSESSMTTTDELVVMPVVDADVHALLALVWRSEPAPTVRRWLDLAGDLGFSGMS</sequence>
<dbReference type="RefSeq" id="WP_188488317.1">
    <property type="nucleotide sequence ID" value="NZ_BMCS01000001.1"/>
</dbReference>
<proteinExistence type="inferred from homology"/>
<evidence type="ECO:0000313" key="8">
    <source>
        <dbReference type="Proteomes" id="UP000632454"/>
    </source>
</evidence>
<dbReference type="InterPro" id="IPR005119">
    <property type="entry name" value="LysR_subst-bd"/>
</dbReference>
<dbReference type="PANTHER" id="PTHR30346">
    <property type="entry name" value="TRANSCRIPTIONAL DUAL REGULATOR HCAR-RELATED"/>
    <property type="match status" value="1"/>
</dbReference>
<organism evidence="7 8">
    <name type="scientific">Williamsia phyllosphaerae</name>
    <dbReference type="NCBI Taxonomy" id="885042"/>
    <lineage>
        <taxon>Bacteria</taxon>
        <taxon>Bacillati</taxon>
        <taxon>Actinomycetota</taxon>
        <taxon>Actinomycetes</taxon>
        <taxon>Mycobacteriales</taxon>
        <taxon>Nocardiaceae</taxon>
        <taxon>Williamsia</taxon>
    </lineage>
</organism>
<evidence type="ECO:0000259" key="6">
    <source>
        <dbReference type="PROSITE" id="PS50931"/>
    </source>
</evidence>
<dbReference type="InterPro" id="IPR036390">
    <property type="entry name" value="WH_DNA-bd_sf"/>
</dbReference>
<keyword evidence="3" id="KW-0238">DNA-binding</keyword>
<evidence type="ECO:0000256" key="3">
    <source>
        <dbReference type="ARBA" id="ARBA00023125"/>
    </source>
</evidence>
<dbReference type="InterPro" id="IPR000847">
    <property type="entry name" value="LysR_HTH_N"/>
</dbReference>
<dbReference type="Proteomes" id="UP000632454">
    <property type="component" value="Unassembled WGS sequence"/>
</dbReference>
<dbReference type="EMBL" id="BMCS01000001">
    <property type="protein sequence ID" value="GGF19845.1"/>
    <property type="molecule type" value="Genomic_DNA"/>
</dbReference>
<dbReference type="PANTHER" id="PTHR30346:SF28">
    <property type="entry name" value="HTH-TYPE TRANSCRIPTIONAL REGULATOR CYNR"/>
    <property type="match status" value="1"/>
</dbReference>
<dbReference type="Gene3D" id="3.40.190.290">
    <property type="match status" value="1"/>
</dbReference>
<dbReference type="SUPFAM" id="SSF46785">
    <property type="entry name" value="Winged helix' DNA-binding domain"/>
    <property type="match status" value="1"/>
</dbReference>
<comment type="caution">
    <text evidence="7">The sequence shown here is derived from an EMBL/GenBank/DDBJ whole genome shotgun (WGS) entry which is preliminary data.</text>
</comment>
<evidence type="ECO:0000256" key="4">
    <source>
        <dbReference type="ARBA" id="ARBA00023159"/>
    </source>
</evidence>
<dbReference type="Pfam" id="PF00126">
    <property type="entry name" value="HTH_1"/>
    <property type="match status" value="1"/>
</dbReference>
<comment type="similarity">
    <text evidence="1">Belongs to the LysR transcriptional regulatory family.</text>
</comment>
<keyword evidence="8" id="KW-1185">Reference proteome</keyword>
<evidence type="ECO:0000313" key="7">
    <source>
        <dbReference type="EMBL" id="GGF19845.1"/>
    </source>
</evidence>
<dbReference type="InterPro" id="IPR036388">
    <property type="entry name" value="WH-like_DNA-bd_sf"/>
</dbReference>